<organism evidence="1 2">
    <name type="scientific">Pseudomonas putida</name>
    <name type="common">Arthrobacter siderocapsulatus</name>
    <dbReference type="NCBI Taxonomy" id="303"/>
    <lineage>
        <taxon>Bacteria</taxon>
        <taxon>Pseudomonadati</taxon>
        <taxon>Pseudomonadota</taxon>
        <taxon>Gammaproteobacteria</taxon>
        <taxon>Pseudomonadales</taxon>
        <taxon>Pseudomonadaceae</taxon>
        <taxon>Pseudomonas</taxon>
    </lineage>
</organism>
<sequence>MRLKKFMFFKIMLVLLGLAGIGGCAYFGSKVSVDGVTLDVALRANDDSPIAVDFIAVNDNDLLTKLSGLTAKQWFASRDQYQRDFRQSLYVWGLELVPGQLIESSTFPLDGKPSVGLLAFANYQSAGAHRLRLEDQRSIRLKFDAREMTLLDQNLR</sequence>
<proteinExistence type="predicted"/>
<gene>
    <name evidence="1" type="ORF">PSEMO_42700</name>
</gene>
<dbReference type="Proteomes" id="UP000186736">
    <property type="component" value="Unassembled WGS sequence"/>
</dbReference>
<dbReference type="PROSITE" id="PS51257">
    <property type="entry name" value="PROKAR_LIPOPROTEIN"/>
    <property type="match status" value="1"/>
</dbReference>
<name>A0A1Q9R0E9_PSEPU</name>
<evidence type="ECO:0000313" key="1">
    <source>
        <dbReference type="EMBL" id="OLS60867.1"/>
    </source>
</evidence>
<comment type="caution">
    <text evidence="1">The sequence shown here is derived from an EMBL/GenBank/DDBJ whole genome shotgun (WGS) entry which is preliminary data.</text>
</comment>
<evidence type="ECO:0008006" key="3">
    <source>
        <dbReference type="Google" id="ProtNLM"/>
    </source>
</evidence>
<dbReference type="AlphaFoldDB" id="A0A1Q9R0E9"/>
<dbReference type="RefSeq" id="WP_178392034.1">
    <property type="nucleotide sequence ID" value="NZ_MKZO01000037.1"/>
</dbReference>
<dbReference type="EMBL" id="MKZO01000037">
    <property type="protein sequence ID" value="OLS60867.1"/>
    <property type="molecule type" value="Genomic_DNA"/>
</dbReference>
<protein>
    <recommendedName>
        <fullName evidence="3">Type VI secretion protein</fullName>
    </recommendedName>
</protein>
<evidence type="ECO:0000313" key="2">
    <source>
        <dbReference type="Proteomes" id="UP000186736"/>
    </source>
</evidence>
<reference evidence="1 2" key="1">
    <citation type="submission" date="2016-10" db="EMBL/GenBank/DDBJ databases">
        <title>Genome Sequence of Pseudomonas putida GM4FR.</title>
        <authorList>
            <person name="Poehlein A."/>
            <person name="Wemheuer F."/>
            <person name="Hollensteiner J."/>
            <person name="Wemheuer B."/>
        </authorList>
    </citation>
    <scope>NUCLEOTIDE SEQUENCE [LARGE SCALE GENOMIC DNA]</scope>
    <source>
        <strain evidence="1 2">GM4FR</strain>
    </source>
</reference>
<accession>A0A1Q9R0E9</accession>